<feature type="compositionally biased region" description="Low complexity" evidence="1">
    <location>
        <begin position="40"/>
        <end position="56"/>
    </location>
</feature>
<evidence type="ECO:0000313" key="3">
    <source>
        <dbReference type="Proteomes" id="UP000054560"/>
    </source>
</evidence>
<evidence type="ECO:0000313" key="2">
    <source>
        <dbReference type="EMBL" id="KNC86152.1"/>
    </source>
</evidence>
<organism evidence="2 3">
    <name type="scientific">Sphaeroforma arctica JP610</name>
    <dbReference type="NCBI Taxonomy" id="667725"/>
    <lineage>
        <taxon>Eukaryota</taxon>
        <taxon>Ichthyosporea</taxon>
        <taxon>Ichthyophonida</taxon>
        <taxon>Sphaeroforma</taxon>
    </lineage>
</organism>
<dbReference type="RefSeq" id="XP_014160054.1">
    <property type="nucleotide sequence ID" value="XM_014304579.1"/>
</dbReference>
<accession>A0A0L0GAX0</accession>
<feature type="compositionally biased region" description="Polar residues" evidence="1">
    <location>
        <begin position="57"/>
        <end position="71"/>
    </location>
</feature>
<dbReference type="Proteomes" id="UP000054560">
    <property type="component" value="Unassembled WGS sequence"/>
</dbReference>
<feature type="compositionally biased region" description="Polar residues" evidence="1">
    <location>
        <begin position="618"/>
        <end position="632"/>
    </location>
</feature>
<protein>
    <submittedName>
        <fullName evidence="2">Uncharacterized protein</fullName>
    </submittedName>
</protein>
<keyword evidence="3" id="KW-1185">Reference proteome</keyword>
<evidence type="ECO:0000256" key="1">
    <source>
        <dbReference type="SAM" id="MobiDB-lite"/>
    </source>
</evidence>
<dbReference type="EMBL" id="KQ241665">
    <property type="protein sequence ID" value="KNC86152.1"/>
    <property type="molecule type" value="Genomic_DNA"/>
</dbReference>
<reference evidence="2 3" key="1">
    <citation type="submission" date="2011-02" db="EMBL/GenBank/DDBJ databases">
        <title>The Genome Sequence of Sphaeroforma arctica JP610.</title>
        <authorList>
            <consortium name="The Broad Institute Genome Sequencing Platform"/>
            <person name="Russ C."/>
            <person name="Cuomo C."/>
            <person name="Young S.K."/>
            <person name="Zeng Q."/>
            <person name="Gargeya S."/>
            <person name="Alvarado L."/>
            <person name="Berlin A."/>
            <person name="Chapman S.B."/>
            <person name="Chen Z."/>
            <person name="Freedman E."/>
            <person name="Gellesch M."/>
            <person name="Goldberg J."/>
            <person name="Griggs A."/>
            <person name="Gujja S."/>
            <person name="Heilman E."/>
            <person name="Heiman D."/>
            <person name="Howarth C."/>
            <person name="Mehta T."/>
            <person name="Neiman D."/>
            <person name="Pearson M."/>
            <person name="Roberts A."/>
            <person name="Saif S."/>
            <person name="Shea T."/>
            <person name="Shenoy N."/>
            <person name="Sisk P."/>
            <person name="Stolte C."/>
            <person name="Sykes S."/>
            <person name="White J."/>
            <person name="Yandava C."/>
            <person name="Burger G."/>
            <person name="Gray M.W."/>
            <person name="Holland P.W.H."/>
            <person name="King N."/>
            <person name="Lang F.B.F."/>
            <person name="Roger A.J."/>
            <person name="Ruiz-Trillo I."/>
            <person name="Haas B."/>
            <person name="Nusbaum C."/>
            <person name="Birren B."/>
        </authorList>
    </citation>
    <scope>NUCLEOTIDE SEQUENCE [LARGE SCALE GENOMIC DNA]</scope>
    <source>
        <strain evidence="2 3">JP610</strain>
    </source>
</reference>
<dbReference type="AlphaFoldDB" id="A0A0L0GAX0"/>
<feature type="region of interest" description="Disordered" evidence="1">
    <location>
        <begin position="608"/>
        <end position="634"/>
    </location>
</feature>
<feature type="compositionally biased region" description="Polar residues" evidence="1">
    <location>
        <begin position="78"/>
        <end position="90"/>
    </location>
</feature>
<sequence>MHHHHLHPTLCGLCVSYLQEKLKRHPAPDAGTVVGFNGTPSRIPVRSPSRAPASSSGYGQIQRNADPSSATDLDGRHGNTTPTRGESLSFRSGPGVSSRGMSISPERSPYYTQPQATTPQSAKAYRNYAPTHNQPQPDLDAYDHPDSHSHPHVPPHRSVQESPFVHVHASKPIRMPPTPADRVAKKVTLEWDSPEDTLAHKGHFPDLAPTYMSSDDSSFILPTRHQADPKFGSVSAASLGMGRQRLGEDLYEDMDVDSHSLSPVRNLGQSALGYDSTISGASAAIDSTYTSTTYGYAHTNTDTQRISALNSGAGAGIKTDPHVAAPAPVQTHVAVLSYLATVGTESPTLAVKTLKECARSLKDHPERWGVPEFEELLQACSLHLSRINTAASANATALSDPAVSARLCRHTVHAIQQLYSDCKLSMRQVSSVVVEPLLLTVIEATTTHKHSREAYSDRDRREIAKALESLQPTIVRGHPPSVMLLSLMGSLNQTTRNADSKLVDKLSSFAIQLIRMLDAHDTQTIAWAPIFTAMNYFLTAFPVHSWQDRALWRYSEEDKPLRVVERLATLVVQHEGVASKKHVEGFAENAPVAVYMTHLLARTLGPSGPVNGHDILPGQTQSQPPRDNATTHTDPRAQQIHALPEVQVQTQEPQQKAISKEIADQVHAITSKLPSDLFEAGKKMAHIFIEHPEAESVLETNISHLSEHFQDYFRRDIRAHIDTLRNELGVPAPSDRLIITPLNSQVEEPQPTKSHHASLEFANTGTIVGLAGAHTRDRTTSAMNLDILGHGSTPLADVEQPPRSSAHISELAALLKTKVRSQAQDYPSARTSQAAGGASVYDTSYALNAALYDSNATQHGPLSAPVQSDLKATLKESLARQTNR</sequence>
<feature type="compositionally biased region" description="Polar residues" evidence="1">
    <location>
        <begin position="110"/>
        <end position="121"/>
    </location>
</feature>
<feature type="region of interest" description="Disordered" evidence="1">
    <location>
        <begin position="27"/>
        <end position="159"/>
    </location>
</feature>
<name>A0A0L0GAX0_9EUKA</name>
<proteinExistence type="predicted"/>
<gene>
    <name evidence="2" type="ORF">SARC_01678</name>
</gene>
<dbReference type="GeneID" id="25902182"/>